<keyword evidence="2" id="KW-1185">Reference proteome</keyword>
<dbReference type="EMBL" id="CP032412">
    <property type="protein sequence ID" value="AYB47011.1"/>
    <property type="molecule type" value="Genomic_DNA"/>
</dbReference>
<organism evidence="1 2">
    <name type="scientific">Paenibacillus lautus</name>
    <name type="common">Bacillus lautus</name>
    <dbReference type="NCBI Taxonomy" id="1401"/>
    <lineage>
        <taxon>Bacteria</taxon>
        <taxon>Bacillati</taxon>
        <taxon>Bacillota</taxon>
        <taxon>Bacilli</taxon>
        <taxon>Bacillales</taxon>
        <taxon>Paenibacillaceae</taxon>
        <taxon>Paenibacillus</taxon>
    </lineage>
</organism>
<dbReference type="Proteomes" id="UP000266552">
    <property type="component" value="Chromosome"/>
</dbReference>
<dbReference type="KEGG" id="plw:D5F53_28535"/>
<sequence>MFGFDTAYLGMIRAGELIAAFFSSAIEQIYVDAEIHNPAIAYFCSIKSKVLFLIPAWSRLLCLR</sequence>
<evidence type="ECO:0000313" key="1">
    <source>
        <dbReference type="EMBL" id="AYB47011.1"/>
    </source>
</evidence>
<dbReference type="AlphaFoldDB" id="A0A385TUB6"/>
<name>A0A385TUB6_PAELA</name>
<protein>
    <submittedName>
        <fullName evidence="1">Uncharacterized protein</fullName>
    </submittedName>
</protein>
<proteinExistence type="predicted"/>
<accession>A0A385TUB6</accession>
<gene>
    <name evidence="1" type="ORF">D5F53_28535</name>
</gene>
<evidence type="ECO:0000313" key="2">
    <source>
        <dbReference type="Proteomes" id="UP000266552"/>
    </source>
</evidence>
<reference evidence="1 2" key="1">
    <citation type="submission" date="2018-09" db="EMBL/GenBank/DDBJ databases">
        <title>Genome Sequence of Paenibacillus lautus Strain E7593-69, Azo Dye-Degrading Bacteria, Isolated from Commercial Tattoo Inks.</title>
        <authorList>
            <person name="Nho S.W."/>
            <person name="Kim S.-J."/>
            <person name="Kweon O."/>
            <person name="Cerniglia C.E."/>
        </authorList>
    </citation>
    <scope>NUCLEOTIDE SEQUENCE [LARGE SCALE GENOMIC DNA]</scope>
    <source>
        <strain evidence="1 2">E7593-69</strain>
    </source>
</reference>